<dbReference type="AlphaFoldDB" id="A0A1A6GXB4"/>
<feature type="non-terminal residue" evidence="1">
    <location>
        <position position="88"/>
    </location>
</feature>
<name>A0A1A6GXB4_NEOLE</name>
<protein>
    <submittedName>
        <fullName evidence="1">Uncharacterized protein</fullName>
    </submittedName>
</protein>
<reference evidence="1 2" key="1">
    <citation type="submission" date="2016-06" db="EMBL/GenBank/DDBJ databases">
        <title>The Draft Genome Sequence and Annotation of the Desert Woodrat Neotoma lepida.</title>
        <authorList>
            <person name="Campbell M."/>
            <person name="Oakeson K.F."/>
            <person name="Yandell M."/>
            <person name="Halpert J.R."/>
            <person name="Dearing D."/>
        </authorList>
    </citation>
    <scope>NUCLEOTIDE SEQUENCE [LARGE SCALE GENOMIC DNA]</scope>
    <source>
        <strain evidence="1">417</strain>
        <tissue evidence="1">Liver</tissue>
    </source>
</reference>
<evidence type="ECO:0000313" key="2">
    <source>
        <dbReference type="Proteomes" id="UP000092124"/>
    </source>
</evidence>
<feature type="non-terminal residue" evidence="1">
    <location>
        <position position="1"/>
    </location>
</feature>
<dbReference type="Proteomes" id="UP000092124">
    <property type="component" value="Unassembled WGS sequence"/>
</dbReference>
<organism evidence="1 2">
    <name type="scientific">Neotoma lepida</name>
    <name type="common">Desert woodrat</name>
    <dbReference type="NCBI Taxonomy" id="56216"/>
    <lineage>
        <taxon>Eukaryota</taxon>
        <taxon>Metazoa</taxon>
        <taxon>Chordata</taxon>
        <taxon>Craniata</taxon>
        <taxon>Vertebrata</taxon>
        <taxon>Euteleostomi</taxon>
        <taxon>Mammalia</taxon>
        <taxon>Eutheria</taxon>
        <taxon>Euarchontoglires</taxon>
        <taxon>Glires</taxon>
        <taxon>Rodentia</taxon>
        <taxon>Myomorpha</taxon>
        <taxon>Muroidea</taxon>
        <taxon>Cricetidae</taxon>
        <taxon>Neotominae</taxon>
        <taxon>Neotoma</taxon>
    </lineage>
</organism>
<dbReference type="EMBL" id="LZPO01066365">
    <property type="protein sequence ID" value="OBS70245.1"/>
    <property type="molecule type" value="Genomic_DNA"/>
</dbReference>
<proteinExistence type="predicted"/>
<dbReference type="OrthoDB" id="9369505at2759"/>
<evidence type="ECO:0000313" key="1">
    <source>
        <dbReference type="EMBL" id="OBS70245.1"/>
    </source>
</evidence>
<comment type="caution">
    <text evidence="1">The sequence shown here is derived from an EMBL/GenBank/DDBJ whole genome shotgun (WGS) entry which is preliminary data.</text>
</comment>
<gene>
    <name evidence="1" type="ORF">A6R68_01212</name>
</gene>
<accession>A0A1A6GXB4</accession>
<keyword evidence="2" id="KW-1185">Reference proteome</keyword>
<sequence>ESVEGHRTRCFGRNCHGCAPLQPPGSVLSLNAIMKLGVPQNTLMVQTLLRTIQSISNQSDVQLRWQRTGHIQKHRSWLLDLADVPGPL</sequence>